<protein>
    <submittedName>
        <fullName evidence="3">Uncharacterized protein</fullName>
    </submittedName>
</protein>
<evidence type="ECO:0000313" key="4">
    <source>
        <dbReference type="Proteomes" id="UP001143304"/>
    </source>
</evidence>
<gene>
    <name evidence="3" type="ORF">EYC82_06780</name>
</gene>
<proteinExistence type="predicted"/>
<feature type="chain" id="PRO_5045371659" evidence="2">
    <location>
        <begin position="26"/>
        <end position="157"/>
    </location>
</feature>
<dbReference type="RefSeq" id="WP_279248784.1">
    <property type="nucleotide sequence ID" value="NZ_SHNO01000001.1"/>
</dbReference>
<evidence type="ECO:0000313" key="3">
    <source>
        <dbReference type="EMBL" id="MCX2977056.1"/>
    </source>
</evidence>
<keyword evidence="4" id="KW-1185">Reference proteome</keyword>
<evidence type="ECO:0000256" key="1">
    <source>
        <dbReference type="SAM" id="MobiDB-lite"/>
    </source>
</evidence>
<comment type="caution">
    <text evidence="3">The sequence shown here is derived from an EMBL/GenBank/DDBJ whole genome shotgun (WGS) entry which is preliminary data.</text>
</comment>
<accession>A0ABT3T5G7</accession>
<organism evidence="3 4">
    <name type="scientific">Candidatus Marimicrobium litorale</name>
    <dbReference type="NCBI Taxonomy" id="2518991"/>
    <lineage>
        <taxon>Bacteria</taxon>
        <taxon>Pseudomonadati</taxon>
        <taxon>Pseudomonadota</taxon>
        <taxon>Gammaproteobacteria</taxon>
        <taxon>Cellvibrionales</taxon>
        <taxon>Halieaceae</taxon>
        <taxon>Marimicrobium</taxon>
    </lineage>
</organism>
<dbReference type="Proteomes" id="UP001143304">
    <property type="component" value="Unassembled WGS sequence"/>
</dbReference>
<keyword evidence="2" id="KW-0732">Signal</keyword>
<feature type="region of interest" description="Disordered" evidence="1">
    <location>
        <begin position="117"/>
        <end position="157"/>
    </location>
</feature>
<dbReference type="EMBL" id="SHNO01000001">
    <property type="protein sequence ID" value="MCX2977056.1"/>
    <property type="molecule type" value="Genomic_DNA"/>
</dbReference>
<feature type="signal peptide" evidence="2">
    <location>
        <begin position="1"/>
        <end position="25"/>
    </location>
</feature>
<name>A0ABT3T5G7_9GAMM</name>
<sequence>MISQSRTLTAIWAALGVLLTAPVSAQDIDTAACENLQREINHYSDLTYKGGQPRQMQVWKRMRIDAIGRFKYIRCNNVFMAQNAQGTGNSAVQDETVREILAAIDSGDDLSTALPATAAGGSLQGESEASGATLAQRVQAQRTEARQRVRRGGNANQ</sequence>
<reference evidence="3" key="1">
    <citation type="submission" date="2019-02" db="EMBL/GenBank/DDBJ databases">
        <authorList>
            <person name="Li S.-H."/>
        </authorList>
    </citation>
    <scope>NUCLEOTIDE SEQUENCE</scope>
    <source>
        <strain evidence="3">IMCC11814</strain>
    </source>
</reference>
<evidence type="ECO:0000256" key="2">
    <source>
        <dbReference type="SAM" id="SignalP"/>
    </source>
</evidence>